<dbReference type="STRING" id="717774.Marme_2710"/>
<dbReference type="SUPFAM" id="SSF51445">
    <property type="entry name" value="(Trans)glycosidases"/>
    <property type="match status" value="1"/>
</dbReference>
<dbReference type="OrthoDB" id="6289527at2"/>
<accession>F2JYA9</accession>
<sequence length="203" mass="21952">MANLKAQTENAKANAKGFVADGVVTYDVAKDYKSQGYEFCMRTIKLDPQDDDPSVATERELFGIMSTGKGGGALSLMPLVEAVTEQEAATDAANLLKRLEVLGIPLNITLWLDEESLKELHNSDEARIKTYRDEWTDFVIKAGYSAGYYKGGLCDCSCTSTSDNGSTVLEAPECGVGLNGHTLKTVSIGENSGTCKIRWAYLS</sequence>
<dbReference type="eggNOG" id="COG3757">
    <property type="taxonomic scope" value="Bacteria"/>
</dbReference>
<organism evidence="1 2">
    <name type="scientific">Marinomonas mediterranea (strain ATCC 700492 / JCM 21426 / NBRC 103028 / MMB-1)</name>
    <dbReference type="NCBI Taxonomy" id="717774"/>
    <lineage>
        <taxon>Bacteria</taxon>
        <taxon>Pseudomonadati</taxon>
        <taxon>Pseudomonadota</taxon>
        <taxon>Gammaproteobacteria</taxon>
        <taxon>Oceanospirillales</taxon>
        <taxon>Oceanospirillaceae</taxon>
        <taxon>Marinomonas</taxon>
    </lineage>
</organism>
<proteinExistence type="predicted"/>
<dbReference type="Gene3D" id="3.20.20.80">
    <property type="entry name" value="Glycosidases"/>
    <property type="match status" value="1"/>
</dbReference>
<dbReference type="PATRIC" id="fig|717774.3.peg.2797"/>
<dbReference type="AlphaFoldDB" id="F2JYA9"/>
<dbReference type="EMBL" id="CP002583">
    <property type="protein sequence ID" value="ADZ91940.1"/>
    <property type="molecule type" value="Genomic_DNA"/>
</dbReference>
<keyword evidence="2" id="KW-1185">Reference proteome</keyword>
<name>F2JYA9_MARM1</name>
<dbReference type="Proteomes" id="UP000001062">
    <property type="component" value="Chromosome"/>
</dbReference>
<evidence type="ECO:0000313" key="1">
    <source>
        <dbReference type="EMBL" id="ADZ91940.1"/>
    </source>
</evidence>
<evidence type="ECO:0000313" key="2">
    <source>
        <dbReference type="Proteomes" id="UP000001062"/>
    </source>
</evidence>
<reference evidence="1 2" key="1">
    <citation type="journal article" date="2012" name="Stand. Genomic Sci.">
        <title>Complete genome sequence of the melanogenic marine bacterium Marinomonas mediterranea type strain (MMB-1(T)).</title>
        <authorList>
            <person name="Lucas-Elio P."/>
            <person name="Goodwin L."/>
            <person name="Woyke T."/>
            <person name="Pitluck S."/>
            <person name="Nolan M."/>
            <person name="Kyrpides N.C."/>
            <person name="Detter J.C."/>
            <person name="Copeland A."/>
            <person name="Teshima H."/>
            <person name="Bruce D."/>
            <person name="Detter C."/>
            <person name="Tapia R."/>
            <person name="Han S."/>
            <person name="Land M.L."/>
            <person name="Ivanova N."/>
            <person name="Mikhailova N."/>
            <person name="Johnston A.W."/>
            <person name="Sanchez-Amat A."/>
        </authorList>
    </citation>
    <scope>NUCLEOTIDE SEQUENCE [LARGE SCALE GENOMIC DNA]</scope>
    <source>
        <strain evidence="2">ATCC 700492 / JCM 21426 / NBRC 103028 / MMB-1</strain>
    </source>
</reference>
<dbReference type="RefSeq" id="WP_013661843.1">
    <property type="nucleotide sequence ID" value="NC_015276.1"/>
</dbReference>
<dbReference type="KEGG" id="mme:Marme_2710"/>
<dbReference type="HOGENOM" id="CLU_1347577_0_0_6"/>
<dbReference type="InterPro" id="IPR017853">
    <property type="entry name" value="GH"/>
</dbReference>
<protein>
    <submittedName>
        <fullName evidence="1">Uncharacterized protein</fullName>
    </submittedName>
</protein>
<gene>
    <name evidence="1" type="ordered locus">Marme_2710</name>
</gene>